<organism evidence="2 3">
    <name type="scientific">Parasponia andersonii</name>
    <name type="common">Sponia andersonii</name>
    <dbReference type="NCBI Taxonomy" id="3476"/>
    <lineage>
        <taxon>Eukaryota</taxon>
        <taxon>Viridiplantae</taxon>
        <taxon>Streptophyta</taxon>
        <taxon>Embryophyta</taxon>
        <taxon>Tracheophyta</taxon>
        <taxon>Spermatophyta</taxon>
        <taxon>Magnoliopsida</taxon>
        <taxon>eudicotyledons</taxon>
        <taxon>Gunneridae</taxon>
        <taxon>Pentapetalae</taxon>
        <taxon>rosids</taxon>
        <taxon>fabids</taxon>
        <taxon>Rosales</taxon>
        <taxon>Cannabaceae</taxon>
        <taxon>Parasponia</taxon>
    </lineage>
</organism>
<feature type="region of interest" description="Disordered" evidence="1">
    <location>
        <begin position="88"/>
        <end position="116"/>
    </location>
</feature>
<keyword evidence="3" id="KW-1185">Reference proteome</keyword>
<dbReference type="AlphaFoldDB" id="A0A2P5B0S0"/>
<comment type="caution">
    <text evidence="2">The sequence shown here is derived from an EMBL/GenBank/DDBJ whole genome shotgun (WGS) entry which is preliminary data.</text>
</comment>
<evidence type="ECO:0000313" key="3">
    <source>
        <dbReference type="Proteomes" id="UP000237105"/>
    </source>
</evidence>
<evidence type="ECO:0000256" key="1">
    <source>
        <dbReference type="SAM" id="MobiDB-lite"/>
    </source>
</evidence>
<sequence length="116" mass="13009">MGSQGAVERSLGGSRTNSRPSIAHFPRREDSIAADFAAFRCRNSRRRATAAAELHVPPLGNAAVRRLGAPVGRHARLVLRWALRRERRAEKRERDDRGGENERETVRVSEREAEIG</sequence>
<dbReference type="EMBL" id="JXTB01000392">
    <property type="protein sequence ID" value="PON42410.1"/>
    <property type="molecule type" value="Genomic_DNA"/>
</dbReference>
<feature type="region of interest" description="Disordered" evidence="1">
    <location>
        <begin position="1"/>
        <end position="26"/>
    </location>
</feature>
<accession>A0A2P5B0S0</accession>
<reference evidence="3" key="1">
    <citation type="submission" date="2016-06" db="EMBL/GenBank/DDBJ databases">
        <title>Parallel loss of symbiosis genes in relatives of nitrogen-fixing non-legume Parasponia.</title>
        <authorList>
            <person name="Van Velzen R."/>
            <person name="Holmer R."/>
            <person name="Bu F."/>
            <person name="Rutten L."/>
            <person name="Van Zeijl A."/>
            <person name="Liu W."/>
            <person name="Santuari L."/>
            <person name="Cao Q."/>
            <person name="Sharma T."/>
            <person name="Shen D."/>
            <person name="Roswanjaya Y."/>
            <person name="Wardhani T."/>
            <person name="Kalhor M.S."/>
            <person name="Jansen J."/>
            <person name="Van den Hoogen J."/>
            <person name="Gungor B."/>
            <person name="Hartog M."/>
            <person name="Hontelez J."/>
            <person name="Verver J."/>
            <person name="Yang W.-C."/>
            <person name="Schijlen E."/>
            <person name="Repin R."/>
            <person name="Schilthuizen M."/>
            <person name="Schranz E."/>
            <person name="Heidstra R."/>
            <person name="Miyata K."/>
            <person name="Fedorova E."/>
            <person name="Kohlen W."/>
            <person name="Bisseling T."/>
            <person name="Smit S."/>
            <person name="Geurts R."/>
        </authorList>
    </citation>
    <scope>NUCLEOTIDE SEQUENCE [LARGE SCALE GENOMIC DNA]</scope>
    <source>
        <strain evidence="3">cv. WU1-14</strain>
    </source>
</reference>
<protein>
    <submittedName>
        <fullName evidence="2">Uncharacterized protein</fullName>
    </submittedName>
</protein>
<dbReference type="Proteomes" id="UP000237105">
    <property type="component" value="Unassembled WGS sequence"/>
</dbReference>
<gene>
    <name evidence="2" type="ORF">PanWU01x14_281680</name>
</gene>
<proteinExistence type="predicted"/>
<name>A0A2P5B0S0_PARAD</name>
<evidence type="ECO:0000313" key="2">
    <source>
        <dbReference type="EMBL" id="PON42410.1"/>
    </source>
</evidence>